<dbReference type="Proteomes" id="UP000095143">
    <property type="component" value="Unassembled WGS sequence"/>
</dbReference>
<name>A0A1C2E296_9PSED</name>
<keyword evidence="5" id="KW-0472">Membrane</keyword>
<feature type="domain" description="GGDEF" evidence="6">
    <location>
        <begin position="248"/>
        <end position="381"/>
    </location>
</feature>
<dbReference type="RefSeq" id="WP_065988529.1">
    <property type="nucleotide sequence ID" value="NZ_MDEN01000061.1"/>
</dbReference>
<evidence type="ECO:0000313" key="7">
    <source>
        <dbReference type="EMBL" id="OCX21124.1"/>
    </source>
</evidence>
<feature type="transmembrane region" description="Helical" evidence="5">
    <location>
        <begin position="60"/>
        <end position="83"/>
    </location>
</feature>
<feature type="transmembrane region" description="Helical" evidence="5">
    <location>
        <begin position="90"/>
        <end position="107"/>
    </location>
</feature>
<dbReference type="Gene3D" id="3.30.70.270">
    <property type="match status" value="1"/>
</dbReference>
<dbReference type="EMBL" id="MDEN01000061">
    <property type="protein sequence ID" value="OCX21124.1"/>
    <property type="molecule type" value="Genomic_DNA"/>
</dbReference>
<dbReference type="PANTHER" id="PTHR45138:SF9">
    <property type="entry name" value="DIGUANYLATE CYCLASE DGCM-RELATED"/>
    <property type="match status" value="1"/>
</dbReference>
<dbReference type="PROSITE" id="PS50887">
    <property type="entry name" value="GGDEF"/>
    <property type="match status" value="1"/>
</dbReference>
<dbReference type="InterPro" id="IPR050469">
    <property type="entry name" value="Diguanylate_Cyclase"/>
</dbReference>
<dbReference type="EC" id="2.7.7.65" evidence="3"/>
<dbReference type="InterPro" id="IPR029787">
    <property type="entry name" value="Nucleotide_cyclase"/>
</dbReference>
<evidence type="ECO:0000259" key="6">
    <source>
        <dbReference type="PROSITE" id="PS50887"/>
    </source>
</evidence>
<comment type="cofactor">
    <cofactor evidence="1">
        <name>Mg(2+)</name>
        <dbReference type="ChEBI" id="CHEBI:18420"/>
    </cofactor>
</comment>
<dbReference type="FunFam" id="3.30.70.270:FF:000001">
    <property type="entry name" value="Diguanylate cyclase domain protein"/>
    <property type="match status" value="1"/>
</dbReference>
<dbReference type="GO" id="GO:1902201">
    <property type="term" value="P:negative regulation of bacterial-type flagellum-dependent cell motility"/>
    <property type="evidence" value="ECO:0007669"/>
    <property type="project" value="TreeGrafter"/>
</dbReference>
<dbReference type="InterPro" id="IPR000160">
    <property type="entry name" value="GGDEF_dom"/>
</dbReference>
<dbReference type="OrthoDB" id="9813903at2"/>
<reference evidence="7 8" key="1">
    <citation type="submission" date="2016-08" db="EMBL/GenBank/DDBJ databases">
        <title>Whole genome sequence of Pseudomonas graminis strain UASWS1507, a potential biological control agent for agriculture.</title>
        <authorList>
            <person name="Crovadore J."/>
            <person name="Calmin G."/>
            <person name="Chablais R."/>
            <person name="Cochard B."/>
            <person name="Lefort F."/>
        </authorList>
    </citation>
    <scope>NUCLEOTIDE SEQUENCE [LARGE SCALE GENOMIC DNA]</scope>
    <source>
        <strain evidence="7 8">UASWS1507</strain>
    </source>
</reference>
<evidence type="ECO:0000313" key="8">
    <source>
        <dbReference type="Proteomes" id="UP000095143"/>
    </source>
</evidence>
<organism evidence="7 8">
    <name type="scientific">Pseudomonas graminis</name>
    <dbReference type="NCBI Taxonomy" id="158627"/>
    <lineage>
        <taxon>Bacteria</taxon>
        <taxon>Pseudomonadati</taxon>
        <taxon>Pseudomonadota</taxon>
        <taxon>Gammaproteobacteria</taxon>
        <taxon>Pseudomonadales</taxon>
        <taxon>Pseudomonadaceae</taxon>
        <taxon>Pseudomonas</taxon>
    </lineage>
</organism>
<comment type="caution">
    <text evidence="7">The sequence shown here is derived from an EMBL/GenBank/DDBJ whole genome shotgun (WGS) entry which is preliminary data.</text>
</comment>
<dbReference type="InterPro" id="IPR043128">
    <property type="entry name" value="Rev_trsase/Diguanyl_cyclase"/>
</dbReference>
<protein>
    <recommendedName>
        <fullName evidence="3">diguanylate cyclase</fullName>
        <ecNumber evidence="3">2.7.7.65</ecNumber>
    </recommendedName>
</protein>
<feature type="transmembrane region" description="Helical" evidence="5">
    <location>
        <begin position="35"/>
        <end position="54"/>
    </location>
</feature>
<evidence type="ECO:0000256" key="3">
    <source>
        <dbReference type="ARBA" id="ARBA00012528"/>
    </source>
</evidence>
<proteinExistence type="predicted"/>
<dbReference type="PANTHER" id="PTHR45138">
    <property type="entry name" value="REGULATORY COMPONENTS OF SENSORY TRANSDUCTION SYSTEM"/>
    <property type="match status" value="1"/>
</dbReference>
<dbReference type="SMART" id="SM00267">
    <property type="entry name" value="GGDEF"/>
    <property type="match status" value="1"/>
</dbReference>
<gene>
    <name evidence="7" type="ORF">BBI10_10990</name>
</gene>
<comment type="subcellular location">
    <subcellularLocation>
        <location evidence="2">Cell inner membrane</location>
    </subcellularLocation>
</comment>
<dbReference type="GO" id="GO:0005886">
    <property type="term" value="C:plasma membrane"/>
    <property type="evidence" value="ECO:0007669"/>
    <property type="project" value="UniProtKB-SubCell"/>
</dbReference>
<feature type="transmembrane region" description="Helical" evidence="5">
    <location>
        <begin position="184"/>
        <end position="205"/>
    </location>
</feature>
<dbReference type="Pfam" id="PF00990">
    <property type="entry name" value="GGDEF"/>
    <property type="match status" value="1"/>
</dbReference>
<evidence type="ECO:0000256" key="5">
    <source>
        <dbReference type="SAM" id="Phobius"/>
    </source>
</evidence>
<feature type="transmembrane region" description="Helical" evidence="5">
    <location>
        <begin position="113"/>
        <end position="130"/>
    </location>
</feature>
<dbReference type="SUPFAM" id="SSF55073">
    <property type="entry name" value="Nucleotide cyclase"/>
    <property type="match status" value="1"/>
</dbReference>
<evidence type="ECO:0000256" key="1">
    <source>
        <dbReference type="ARBA" id="ARBA00001946"/>
    </source>
</evidence>
<dbReference type="GO" id="GO:0043709">
    <property type="term" value="P:cell adhesion involved in single-species biofilm formation"/>
    <property type="evidence" value="ECO:0007669"/>
    <property type="project" value="TreeGrafter"/>
</dbReference>
<dbReference type="NCBIfam" id="TIGR00254">
    <property type="entry name" value="GGDEF"/>
    <property type="match status" value="1"/>
</dbReference>
<dbReference type="GO" id="GO:0052621">
    <property type="term" value="F:diguanylate cyclase activity"/>
    <property type="evidence" value="ECO:0007669"/>
    <property type="project" value="UniProtKB-EC"/>
</dbReference>
<dbReference type="AlphaFoldDB" id="A0A1C2E296"/>
<evidence type="ECO:0000256" key="4">
    <source>
        <dbReference type="ARBA" id="ARBA00034247"/>
    </source>
</evidence>
<feature type="transmembrane region" description="Helical" evidence="5">
    <location>
        <begin position="6"/>
        <end position="23"/>
    </location>
</feature>
<sequence>MALDPTTLLTITIALAAAAALYLAVEWQTVRGPSLLFWSAGFATISVGSTLALLRSSGILVIGIWFANGLLVTAHWLFLLGVARFTEARLSKAWYLIFVVWLGLLLLPDQPWWSKLMLAANSLLISLLMVKASGLLRPHGKSLSVGAVQLRYVLLVHGLFYFSKAVTAVVPGTLIDLAAFRGEIIQISLVEGTMAVMLIALSMTGSERHRREKRMARLAARDPLTALYNRRALEMRGQRLLESVSQARPAALLLMDIDNFKLVNDLYGHSAGDRLLVALSDIIRAALPHGSLAARLGGDEFVVLLSDTSSEHLLAVGSTLREAFHATASATFSTPQPVTLSIGASLFSQPPPNLAAVIERSDAALYESKRGGRNRIQLVDQSVNGSDPLPTQ</sequence>
<keyword evidence="5" id="KW-0812">Transmembrane</keyword>
<dbReference type="CDD" id="cd01949">
    <property type="entry name" value="GGDEF"/>
    <property type="match status" value="1"/>
</dbReference>
<accession>A0A1C2E296</accession>
<comment type="catalytic activity">
    <reaction evidence="4">
        <text>2 GTP = 3',3'-c-di-GMP + 2 diphosphate</text>
        <dbReference type="Rhea" id="RHEA:24898"/>
        <dbReference type="ChEBI" id="CHEBI:33019"/>
        <dbReference type="ChEBI" id="CHEBI:37565"/>
        <dbReference type="ChEBI" id="CHEBI:58805"/>
        <dbReference type="EC" id="2.7.7.65"/>
    </reaction>
</comment>
<evidence type="ECO:0000256" key="2">
    <source>
        <dbReference type="ARBA" id="ARBA00004533"/>
    </source>
</evidence>
<keyword evidence="5" id="KW-1133">Transmembrane helix</keyword>
<feature type="transmembrane region" description="Helical" evidence="5">
    <location>
        <begin position="150"/>
        <end position="172"/>
    </location>
</feature>